<evidence type="ECO:0000313" key="1">
    <source>
        <dbReference type="EMBL" id="CAH8384065.1"/>
    </source>
</evidence>
<dbReference type="AlphaFoldDB" id="A0ABC8LLF3"/>
<comment type="caution">
    <text evidence="1">The sequence shown here is derived from an EMBL/GenBank/DDBJ whole genome shotgun (WGS) entry which is preliminary data.</text>
</comment>
<gene>
    <name evidence="1" type="ORF">ERUC_LOCUS36548</name>
</gene>
<dbReference type="Proteomes" id="UP001642260">
    <property type="component" value="Unassembled WGS sequence"/>
</dbReference>
<name>A0ABC8LLF3_ERUVS</name>
<protein>
    <submittedName>
        <fullName evidence="1">Uncharacterized protein</fullName>
    </submittedName>
</protein>
<proteinExistence type="predicted"/>
<sequence length="62" mass="6649">MNHYSMYTSLKDFISSPSNSSVKLSSSTVTAFMCYPLSEIYRFAILLVLSTGDGVGFVGGLG</sequence>
<organism evidence="1 2">
    <name type="scientific">Eruca vesicaria subsp. sativa</name>
    <name type="common">Garden rocket</name>
    <name type="synonym">Eruca sativa</name>
    <dbReference type="NCBI Taxonomy" id="29727"/>
    <lineage>
        <taxon>Eukaryota</taxon>
        <taxon>Viridiplantae</taxon>
        <taxon>Streptophyta</taxon>
        <taxon>Embryophyta</taxon>
        <taxon>Tracheophyta</taxon>
        <taxon>Spermatophyta</taxon>
        <taxon>Magnoliopsida</taxon>
        <taxon>eudicotyledons</taxon>
        <taxon>Gunneridae</taxon>
        <taxon>Pentapetalae</taxon>
        <taxon>rosids</taxon>
        <taxon>malvids</taxon>
        <taxon>Brassicales</taxon>
        <taxon>Brassicaceae</taxon>
        <taxon>Brassiceae</taxon>
        <taxon>Eruca</taxon>
    </lineage>
</organism>
<dbReference type="EMBL" id="CAKOAT010597377">
    <property type="protein sequence ID" value="CAH8384065.1"/>
    <property type="molecule type" value="Genomic_DNA"/>
</dbReference>
<keyword evidence="2" id="KW-1185">Reference proteome</keyword>
<evidence type="ECO:0000313" key="2">
    <source>
        <dbReference type="Proteomes" id="UP001642260"/>
    </source>
</evidence>
<accession>A0ABC8LLF3</accession>
<reference evidence="1 2" key="1">
    <citation type="submission" date="2022-03" db="EMBL/GenBank/DDBJ databases">
        <authorList>
            <person name="Macdonald S."/>
            <person name="Ahmed S."/>
            <person name="Newling K."/>
        </authorList>
    </citation>
    <scope>NUCLEOTIDE SEQUENCE [LARGE SCALE GENOMIC DNA]</scope>
</reference>